<keyword evidence="2" id="KW-0472">Membrane</keyword>
<name>A0ABV3BL23_9ACTN</name>
<organism evidence="3 4">
    <name type="scientific">Streptomyces atriruber</name>
    <dbReference type="NCBI Taxonomy" id="545121"/>
    <lineage>
        <taxon>Bacteria</taxon>
        <taxon>Bacillati</taxon>
        <taxon>Actinomycetota</taxon>
        <taxon>Actinomycetes</taxon>
        <taxon>Kitasatosporales</taxon>
        <taxon>Streptomycetaceae</taxon>
        <taxon>Streptomyces</taxon>
    </lineage>
</organism>
<keyword evidence="4" id="KW-1185">Reference proteome</keyword>
<feature type="region of interest" description="Disordered" evidence="1">
    <location>
        <begin position="1"/>
        <end position="30"/>
    </location>
</feature>
<feature type="transmembrane region" description="Helical" evidence="2">
    <location>
        <begin position="88"/>
        <end position="108"/>
    </location>
</feature>
<dbReference type="EMBL" id="JBEYXV010000006">
    <property type="protein sequence ID" value="MEU6821719.1"/>
    <property type="molecule type" value="Genomic_DNA"/>
</dbReference>
<keyword evidence="2" id="KW-1133">Transmembrane helix</keyword>
<evidence type="ECO:0000313" key="4">
    <source>
        <dbReference type="Proteomes" id="UP001551176"/>
    </source>
</evidence>
<evidence type="ECO:0000313" key="3">
    <source>
        <dbReference type="EMBL" id="MEU6821719.1"/>
    </source>
</evidence>
<feature type="transmembrane region" description="Helical" evidence="2">
    <location>
        <begin position="141"/>
        <end position="164"/>
    </location>
</feature>
<comment type="caution">
    <text evidence="3">The sequence shown here is derived from an EMBL/GenBank/DDBJ whole genome shotgun (WGS) entry which is preliminary data.</text>
</comment>
<gene>
    <name evidence="3" type="ORF">ABZ921_13895</name>
</gene>
<feature type="compositionally biased region" description="Pro residues" evidence="1">
    <location>
        <begin position="1"/>
        <end position="24"/>
    </location>
</feature>
<accession>A0ABV3BL23</accession>
<evidence type="ECO:0008006" key="5">
    <source>
        <dbReference type="Google" id="ProtNLM"/>
    </source>
</evidence>
<reference evidence="3 4" key="1">
    <citation type="submission" date="2024-06" db="EMBL/GenBank/DDBJ databases">
        <title>The Natural Products Discovery Center: Release of the First 8490 Sequenced Strains for Exploring Actinobacteria Biosynthetic Diversity.</title>
        <authorList>
            <person name="Kalkreuter E."/>
            <person name="Kautsar S.A."/>
            <person name="Yang D."/>
            <person name="Bader C.D."/>
            <person name="Teijaro C.N."/>
            <person name="Fluegel L."/>
            <person name="Davis C.M."/>
            <person name="Simpson J.R."/>
            <person name="Lauterbach L."/>
            <person name="Steele A.D."/>
            <person name="Gui C."/>
            <person name="Meng S."/>
            <person name="Li G."/>
            <person name="Viehrig K."/>
            <person name="Ye F."/>
            <person name="Su P."/>
            <person name="Kiefer A.F."/>
            <person name="Nichols A."/>
            <person name="Cepeda A.J."/>
            <person name="Yan W."/>
            <person name="Fan B."/>
            <person name="Jiang Y."/>
            <person name="Adhikari A."/>
            <person name="Zheng C.-J."/>
            <person name="Schuster L."/>
            <person name="Cowan T.M."/>
            <person name="Smanski M.J."/>
            <person name="Chevrette M.G."/>
            <person name="De Carvalho L.P.S."/>
            <person name="Shen B."/>
        </authorList>
    </citation>
    <scope>NUCLEOTIDE SEQUENCE [LARGE SCALE GENOMIC DNA]</scope>
    <source>
        <strain evidence="3 4">NPDC046838</strain>
    </source>
</reference>
<keyword evidence="2" id="KW-0812">Transmembrane</keyword>
<sequence>MSNQFPPPSAPQPGPPQPGPPQQPGLPTYNGPAQDPAHAYGYGYGQGPMVPQTMPGVVRAAQIVIWVLAGLTVLGSIFLIALSNPETAGAALGVNICLLVAAGMAFRFGTAGHGIRVTCIVLMSVQILFGLGGAASGNPGGLLPLLGAIATVILLSQSIAGAWFKRPRV</sequence>
<evidence type="ECO:0000256" key="2">
    <source>
        <dbReference type="SAM" id="Phobius"/>
    </source>
</evidence>
<proteinExistence type="predicted"/>
<dbReference type="Proteomes" id="UP001551176">
    <property type="component" value="Unassembled WGS sequence"/>
</dbReference>
<feature type="transmembrane region" description="Helical" evidence="2">
    <location>
        <begin position="115"/>
        <end position="135"/>
    </location>
</feature>
<feature type="transmembrane region" description="Helical" evidence="2">
    <location>
        <begin position="63"/>
        <end position="82"/>
    </location>
</feature>
<dbReference type="RefSeq" id="WP_359348085.1">
    <property type="nucleotide sequence ID" value="NZ_JBEYXV010000006.1"/>
</dbReference>
<evidence type="ECO:0000256" key="1">
    <source>
        <dbReference type="SAM" id="MobiDB-lite"/>
    </source>
</evidence>
<protein>
    <recommendedName>
        <fullName evidence="5">Integral membrane protein</fullName>
    </recommendedName>
</protein>